<dbReference type="PANTHER" id="PTHR43391">
    <property type="entry name" value="RETINOL DEHYDROGENASE-RELATED"/>
    <property type="match status" value="1"/>
</dbReference>
<dbReference type="EC" id="1.-.-.-" evidence="5"/>
<dbReference type="SMART" id="SM00822">
    <property type="entry name" value="PKS_KR"/>
    <property type="match status" value="1"/>
</dbReference>
<dbReference type="KEGG" id="acij:JS278_02613"/>
<evidence type="ECO:0000256" key="2">
    <source>
        <dbReference type="ARBA" id="ARBA00023002"/>
    </source>
</evidence>
<dbReference type="InterPro" id="IPR057326">
    <property type="entry name" value="KR_dom"/>
</dbReference>
<dbReference type="GO" id="GO:0016491">
    <property type="term" value="F:oxidoreductase activity"/>
    <property type="evidence" value="ECO:0007669"/>
    <property type="project" value="UniProtKB-KW"/>
</dbReference>
<evidence type="ECO:0000256" key="3">
    <source>
        <dbReference type="RuleBase" id="RU000363"/>
    </source>
</evidence>
<dbReference type="PANTHER" id="PTHR43391:SF91">
    <property type="entry name" value="OS04G0390700 PROTEIN"/>
    <property type="match status" value="1"/>
</dbReference>
<accession>A0A344UWV3</accession>
<protein>
    <submittedName>
        <fullName evidence="5">Putative oxidoreductase</fullName>
        <ecNumber evidence="5">1.-.-.-</ecNumber>
    </submittedName>
</protein>
<dbReference type="Gene3D" id="3.40.50.720">
    <property type="entry name" value="NAD(P)-binding Rossmann-like Domain"/>
    <property type="match status" value="1"/>
</dbReference>
<evidence type="ECO:0000259" key="4">
    <source>
        <dbReference type="SMART" id="SM00822"/>
    </source>
</evidence>
<evidence type="ECO:0000313" key="5">
    <source>
        <dbReference type="EMBL" id="AXE39751.1"/>
    </source>
</evidence>
<dbReference type="NCBIfam" id="NF006119">
    <property type="entry name" value="PRK08264.1-5"/>
    <property type="match status" value="1"/>
</dbReference>
<dbReference type="SUPFAM" id="SSF51735">
    <property type="entry name" value="NAD(P)-binding Rossmann-fold domains"/>
    <property type="match status" value="1"/>
</dbReference>
<reference evidence="5 6" key="1">
    <citation type="submission" date="2017-12" db="EMBL/GenBank/DDBJ databases">
        <title>The whole genome sequence of the Acidipropionibacterium virtanenii sp. nov. type strain JS278.</title>
        <authorList>
            <person name="Laine P."/>
            <person name="Deptula P."/>
            <person name="Varmanen P."/>
            <person name="Auvinen P."/>
        </authorList>
    </citation>
    <scope>NUCLEOTIDE SEQUENCE [LARGE SCALE GENOMIC DNA]</scope>
    <source>
        <strain evidence="5 6">JS278</strain>
    </source>
</reference>
<proteinExistence type="inferred from homology"/>
<evidence type="ECO:0000256" key="1">
    <source>
        <dbReference type="ARBA" id="ARBA00006484"/>
    </source>
</evidence>
<dbReference type="GO" id="GO:0005829">
    <property type="term" value="C:cytosol"/>
    <property type="evidence" value="ECO:0007669"/>
    <property type="project" value="TreeGrafter"/>
</dbReference>
<dbReference type="PRINTS" id="PR00080">
    <property type="entry name" value="SDRFAMILY"/>
</dbReference>
<dbReference type="PRINTS" id="PR00081">
    <property type="entry name" value="GDHRDH"/>
</dbReference>
<dbReference type="OrthoDB" id="9781117at2"/>
<evidence type="ECO:0000313" key="6">
    <source>
        <dbReference type="Proteomes" id="UP000251995"/>
    </source>
</evidence>
<dbReference type="RefSeq" id="WP_114045579.1">
    <property type="nucleotide sequence ID" value="NZ_CP025198.1"/>
</dbReference>
<comment type="similarity">
    <text evidence="1 3">Belongs to the short-chain dehydrogenases/reductases (SDR) family.</text>
</comment>
<sequence length="232" mass="24566">MTSLDGATVLVTGANGGLGAEFVRQAIDRGARRVYAAARQPRGWDDERVVPLLLDVTDAADIQEAARSAGDTTVLINNAGIIVPGRILDTAIDEVRSVFESNVFGLVAVSQAFAPLLRNGAILNVASALSWLAIPGSYSASKAAVWAASNTLRLELAEQNTQVLTLHLNYTDTPMTARLTVAKNRPEDVVAAAYDGLEKGANEVLTDETTRHIRAALSAPVEELYPQLSTGV</sequence>
<keyword evidence="6" id="KW-1185">Reference proteome</keyword>
<dbReference type="AlphaFoldDB" id="A0A344UWV3"/>
<dbReference type="InterPro" id="IPR002347">
    <property type="entry name" value="SDR_fam"/>
</dbReference>
<gene>
    <name evidence="5" type="ORF">JS278_02613</name>
</gene>
<dbReference type="Pfam" id="PF00106">
    <property type="entry name" value="adh_short"/>
    <property type="match status" value="1"/>
</dbReference>
<organism evidence="5 6">
    <name type="scientific">Acidipropionibacterium virtanenii</name>
    <dbReference type="NCBI Taxonomy" id="2057246"/>
    <lineage>
        <taxon>Bacteria</taxon>
        <taxon>Bacillati</taxon>
        <taxon>Actinomycetota</taxon>
        <taxon>Actinomycetes</taxon>
        <taxon>Propionibacteriales</taxon>
        <taxon>Propionibacteriaceae</taxon>
        <taxon>Acidipropionibacterium</taxon>
    </lineage>
</organism>
<dbReference type="Proteomes" id="UP000251995">
    <property type="component" value="Chromosome"/>
</dbReference>
<name>A0A344UWV3_9ACTN</name>
<dbReference type="InterPro" id="IPR036291">
    <property type="entry name" value="NAD(P)-bd_dom_sf"/>
</dbReference>
<feature type="domain" description="Ketoreductase" evidence="4">
    <location>
        <begin position="7"/>
        <end position="160"/>
    </location>
</feature>
<dbReference type="EMBL" id="CP025198">
    <property type="protein sequence ID" value="AXE39751.1"/>
    <property type="molecule type" value="Genomic_DNA"/>
</dbReference>
<keyword evidence="2 5" id="KW-0560">Oxidoreductase</keyword>